<accession>A0A1E3USK9</accession>
<protein>
    <submittedName>
        <fullName evidence="2">Organic hydroperoxide resistance protein</fullName>
    </submittedName>
</protein>
<name>A0A1E3USK9_9GAMM</name>
<gene>
    <name evidence="2" type="ORF">E2650_02725</name>
</gene>
<dbReference type="AlphaFoldDB" id="A0A1E3USK9"/>
<dbReference type="Pfam" id="PF02566">
    <property type="entry name" value="OsmC"/>
    <property type="match status" value="1"/>
</dbReference>
<reference evidence="2" key="2">
    <citation type="submission" date="2019-04" db="EMBL/GenBank/DDBJ databases">
        <authorList>
            <person name="Zou H."/>
        </authorList>
    </citation>
    <scope>NUCLEOTIDE SEQUENCE</scope>
    <source>
        <strain evidence="2">2015oxa</strain>
    </source>
</reference>
<proteinExistence type="inferred from homology"/>
<dbReference type="GeneID" id="75190008"/>
<sequence length="141" mass="14451">MKTLYETRATARAGRQGQVSTDDGLLDVALAYPKAMGGSGLATNPEQLFAAGYAACFSNAVLHVAKIGKVAITEAPVSAVVGIGANDAGGFALTVALEVNLDLPQAEAEALVQHAHQVCPYSNATRNNIDVKLSVNGTALN</sequence>
<dbReference type="RefSeq" id="WP_069453421.1">
    <property type="nucleotide sequence ID" value="NZ_BLRE01000008.1"/>
</dbReference>
<evidence type="ECO:0000256" key="1">
    <source>
        <dbReference type="ARBA" id="ARBA00007378"/>
    </source>
</evidence>
<dbReference type="PANTHER" id="PTHR33797">
    <property type="entry name" value="ORGANIC HYDROPEROXIDE RESISTANCE PROTEIN-LIKE"/>
    <property type="match status" value="1"/>
</dbReference>
<dbReference type="Gene3D" id="3.30.300.20">
    <property type="match status" value="1"/>
</dbReference>
<dbReference type="InterPro" id="IPR015946">
    <property type="entry name" value="KH_dom-like_a/b"/>
</dbReference>
<organism evidence="2">
    <name type="scientific">Shewanella xiamenensis</name>
    <dbReference type="NCBI Taxonomy" id="332186"/>
    <lineage>
        <taxon>Bacteria</taxon>
        <taxon>Pseudomonadati</taxon>
        <taxon>Pseudomonadota</taxon>
        <taxon>Gammaproteobacteria</taxon>
        <taxon>Alteromonadales</taxon>
        <taxon>Shewanellaceae</taxon>
        <taxon>Shewanella</taxon>
    </lineage>
</organism>
<reference evidence="2" key="1">
    <citation type="journal article" date="2019" name="Int J Environ Res Public Health">
        <title>Characterization of Chromosome-Mediated BlaOXA-894 in Shewanella xiamenensis Isolated from Pig Wastewater.</title>
        <authorList>
            <person name="Zou H."/>
            <person name="Zhou Z."/>
            <person name="Xia H."/>
            <person name="Zhao Q."/>
            <person name="Li X."/>
        </authorList>
    </citation>
    <scope>NUCLEOTIDE SEQUENCE</scope>
    <source>
        <strain evidence="2">2015oxa</strain>
    </source>
</reference>
<comment type="similarity">
    <text evidence="1">Belongs to the OsmC/Ohr family.</text>
</comment>
<dbReference type="NCBIfam" id="TIGR03561">
    <property type="entry name" value="organ_hyd_perox"/>
    <property type="match status" value="1"/>
</dbReference>
<dbReference type="EMBL" id="SUNE01000001">
    <property type="protein sequence ID" value="MDG5898835.1"/>
    <property type="molecule type" value="Genomic_DNA"/>
</dbReference>
<evidence type="ECO:0000313" key="2">
    <source>
        <dbReference type="EMBL" id="MDG5898835.1"/>
    </source>
</evidence>
<dbReference type="GO" id="GO:0006979">
    <property type="term" value="P:response to oxidative stress"/>
    <property type="evidence" value="ECO:0007669"/>
    <property type="project" value="InterPro"/>
</dbReference>
<dbReference type="OrthoDB" id="9797508at2"/>
<dbReference type="InterPro" id="IPR019953">
    <property type="entry name" value="OHR"/>
</dbReference>
<dbReference type="SUPFAM" id="SSF82784">
    <property type="entry name" value="OsmC-like"/>
    <property type="match status" value="1"/>
</dbReference>
<dbReference type="Gene3D" id="2.20.25.10">
    <property type="match status" value="1"/>
</dbReference>
<dbReference type="InterPro" id="IPR003718">
    <property type="entry name" value="OsmC/Ohr_fam"/>
</dbReference>
<dbReference type="Proteomes" id="UP001152518">
    <property type="component" value="Unassembled WGS sequence"/>
</dbReference>
<dbReference type="FunFam" id="3.30.300.20:FF:000037">
    <property type="entry name" value="Organic hydroperoxide resistance protein"/>
    <property type="match status" value="1"/>
</dbReference>
<dbReference type="PANTHER" id="PTHR33797:SF2">
    <property type="entry name" value="ORGANIC HYDROPEROXIDE RESISTANCE PROTEIN-LIKE"/>
    <property type="match status" value="1"/>
</dbReference>
<comment type="caution">
    <text evidence="2">The sequence shown here is derived from an EMBL/GenBank/DDBJ whole genome shotgun (WGS) entry which is preliminary data.</text>
</comment>
<dbReference type="InterPro" id="IPR036102">
    <property type="entry name" value="OsmC/Ohrsf"/>
</dbReference>